<accession>A0AA88ALC4</accession>
<feature type="compositionally biased region" description="Basic residues" evidence="1">
    <location>
        <begin position="87"/>
        <end position="99"/>
    </location>
</feature>
<feature type="region of interest" description="Disordered" evidence="1">
    <location>
        <begin position="85"/>
        <end position="125"/>
    </location>
</feature>
<feature type="compositionally biased region" description="Basic and acidic residues" evidence="1">
    <location>
        <begin position="100"/>
        <end position="114"/>
    </location>
</feature>
<evidence type="ECO:0000256" key="1">
    <source>
        <dbReference type="SAM" id="MobiDB-lite"/>
    </source>
</evidence>
<name>A0AA88ALC4_FICCA</name>
<feature type="compositionally biased region" description="Polar residues" evidence="1">
    <location>
        <begin position="35"/>
        <end position="63"/>
    </location>
</feature>
<feature type="compositionally biased region" description="Polar residues" evidence="1">
    <location>
        <begin position="116"/>
        <end position="125"/>
    </location>
</feature>
<gene>
    <name evidence="2" type="ORF">TIFTF001_011287</name>
</gene>
<protein>
    <submittedName>
        <fullName evidence="2">Uncharacterized protein</fullName>
    </submittedName>
</protein>
<sequence>MINLHHSTPSSASGTQRSTPATTTASEGTTLPTAVTSLATLPQAGSPTECSRPTTLSPASASRTPWPVADREGLHLRRQLRLGGFGVKRRHHGSHRSHRHGEAVEILRSRHAETGRNATQELVKK</sequence>
<organism evidence="2 3">
    <name type="scientific">Ficus carica</name>
    <name type="common">Common fig</name>
    <dbReference type="NCBI Taxonomy" id="3494"/>
    <lineage>
        <taxon>Eukaryota</taxon>
        <taxon>Viridiplantae</taxon>
        <taxon>Streptophyta</taxon>
        <taxon>Embryophyta</taxon>
        <taxon>Tracheophyta</taxon>
        <taxon>Spermatophyta</taxon>
        <taxon>Magnoliopsida</taxon>
        <taxon>eudicotyledons</taxon>
        <taxon>Gunneridae</taxon>
        <taxon>Pentapetalae</taxon>
        <taxon>rosids</taxon>
        <taxon>fabids</taxon>
        <taxon>Rosales</taxon>
        <taxon>Moraceae</taxon>
        <taxon>Ficeae</taxon>
        <taxon>Ficus</taxon>
    </lineage>
</organism>
<feature type="region of interest" description="Disordered" evidence="1">
    <location>
        <begin position="1"/>
        <end position="72"/>
    </location>
</feature>
<evidence type="ECO:0000313" key="2">
    <source>
        <dbReference type="EMBL" id="GMN42066.1"/>
    </source>
</evidence>
<dbReference type="EMBL" id="BTGU01000013">
    <property type="protein sequence ID" value="GMN42066.1"/>
    <property type="molecule type" value="Genomic_DNA"/>
</dbReference>
<evidence type="ECO:0000313" key="3">
    <source>
        <dbReference type="Proteomes" id="UP001187192"/>
    </source>
</evidence>
<comment type="caution">
    <text evidence="2">The sequence shown here is derived from an EMBL/GenBank/DDBJ whole genome shotgun (WGS) entry which is preliminary data.</text>
</comment>
<dbReference type="AlphaFoldDB" id="A0AA88ALC4"/>
<proteinExistence type="predicted"/>
<reference evidence="2" key="1">
    <citation type="submission" date="2023-07" db="EMBL/GenBank/DDBJ databases">
        <title>draft genome sequence of fig (Ficus carica).</title>
        <authorList>
            <person name="Takahashi T."/>
            <person name="Nishimura K."/>
        </authorList>
    </citation>
    <scope>NUCLEOTIDE SEQUENCE</scope>
</reference>
<feature type="compositionally biased region" description="Polar residues" evidence="1">
    <location>
        <begin position="1"/>
        <end position="17"/>
    </location>
</feature>
<dbReference type="Proteomes" id="UP001187192">
    <property type="component" value="Unassembled WGS sequence"/>
</dbReference>
<feature type="compositionally biased region" description="Low complexity" evidence="1">
    <location>
        <begin position="18"/>
        <end position="34"/>
    </location>
</feature>
<keyword evidence="3" id="KW-1185">Reference proteome</keyword>